<evidence type="ECO:0000256" key="9">
    <source>
        <dbReference type="ARBA" id="ARBA00023204"/>
    </source>
</evidence>
<evidence type="ECO:0000256" key="5">
    <source>
        <dbReference type="ARBA" id="ARBA00015377"/>
    </source>
</evidence>
<protein>
    <recommendedName>
        <fullName evidence="5">Methylated-DNA--protein-cysteine methyltransferase</fullName>
        <ecNumber evidence="4">2.1.1.63</ecNumber>
    </recommendedName>
</protein>
<comment type="catalytic activity">
    <reaction evidence="1">
        <text>a 4-O-methyl-thymidine in DNA + L-cysteinyl-[protein] = a thymidine in DNA + S-methyl-L-cysteinyl-[protein]</text>
        <dbReference type="Rhea" id="RHEA:53428"/>
        <dbReference type="Rhea" id="RHEA-COMP:10131"/>
        <dbReference type="Rhea" id="RHEA-COMP:10132"/>
        <dbReference type="Rhea" id="RHEA-COMP:13555"/>
        <dbReference type="Rhea" id="RHEA-COMP:13556"/>
        <dbReference type="ChEBI" id="CHEBI:29950"/>
        <dbReference type="ChEBI" id="CHEBI:82612"/>
        <dbReference type="ChEBI" id="CHEBI:137386"/>
        <dbReference type="ChEBI" id="CHEBI:137387"/>
        <dbReference type="EC" id="2.1.1.63"/>
    </reaction>
</comment>
<evidence type="ECO:0000256" key="1">
    <source>
        <dbReference type="ARBA" id="ARBA00001286"/>
    </source>
</evidence>
<dbReference type="RefSeq" id="WP_011367040.1">
    <property type="nucleotide sequence ID" value="NC_007519.1"/>
</dbReference>
<evidence type="ECO:0000256" key="7">
    <source>
        <dbReference type="ARBA" id="ARBA00022679"/>
    </source>
</evidence>
<keyword evidence="6 12" id="KW-0489">Methyltransferase</keyword>
<dbReference type="GO" id="GO:0003908">
    <property type="term" value="F:methylated-DNA-[protein]-cysteine S-methyltransferase activity"/>
    <property type="evidence" value="ECO:0007669"/>
    <property type="project" value="UniProtKB-EC"/>
</dbReference>
<dbReference type="AlphaFoldDB" id="Q313U7"/>
<evidence type="ECO:0000313" key="13">
    <source>
        <dbReference type="Proteomes" id="UP000002710"/>
    </source>
</evidence>
<evidence type="ECO:0000256" key="3">
    <source>
        <dbReference type="ARBA" id="ARBA00008711"/>
    </source>
</evidence>
<evidence type="ECO:0000256" key="6">
    <source>
        <dbReference type="ARBA" id="ARBA00022603"/>
    </source>
</evidence>
<dbReference type="EC" id="2.1.1.63" evidence="4"/>
<dbReference type="STRING" id="207559.Dde_0998"/>
<accession>Q313U7</accession>
<keyword evidence="8" id="KW-0227">DNA damage</keyword>
<dbReference type="EMBL" id="CP000112">
    <property type="protein sequence ID" value="ABB37799.1"/>
    <property type="molecule type" value="Genomic_DNA"/>
</dbReference>
<dbReference type="InterPro" id="IPR036217">
    <property type="entry name" value="MethylDNA_cys_MeTrfase_DNAb"/>
</dbReference>
<reference evidence="12 13" key="1">
    <citation type="journal article" date="2011" name="J. Bacteriol.">
        <title>Complete genome sequence and updated annotation of Desulfovibrio alaskensis G20.</title>
        <authorList>
            <person name="Hauser L.J."/>
            <person name="Land M.L."/>
            <person name="Brown S.D."/>
            <person name="Larimer F."/>
            <person name="Keller K.L."/>
            <person name="Rapp-Giles B.J."/>
            <person name="Price M.N."/>
            <person name="Lin M."/>
            <person name="Bruce D.C."/>
            <person name="Detter J.C."/>
            <person name="Tapia R."/>
            <person name="Han C.S."/>
            <person name="Goodwin L.A."/>
            <person name="Cheng J.F."/>
            <person name="Pitluck S."/>
            <person name="Copeland A."/>
            <person name="Lucas S."/>
            <person name="Nolan M."/>
            <person name="Lapidus A.L."/>
            <person name="Palumbo A.V."/>
            <person name="Wall J.D."/>
        </authorList>
    </citation>
    <scope>NUCLEOTIDE SEQUENCE [LARGE SCALE GENOMIC DNA]</scope>
    <source>
        <strain evidence="13">ATCC BAA 1058 / DSM 17464 / G20</strain>
    </source>
</reference>
<dbReference type="eggNOG" id="COG0350">
    <property type="taxonomic scope" value="Bacteria"/>
</dbReference>
<dbReference type="Gene3D" id="1.10.10.10">
    <property type="entry name" value="Winged helix-like DNA-binding domain superfamily/Winged helix DNA-binding domain"/>
    <property type="match status" value="1"/>
</dbReference>
<comment type="similarity">
    <text evidence="3">Belongs to the MGMT family.</text>
</comment>
<dbReference type="PANTHER" id="PTHR46460:SF1">
    <property type="entry name" value="METHYLATED-DNA--PROTEIN-CYSTEINE METHYLTRANSFERASE"/>
    <property type="match status" value="1"/>
</dbReference>
<evidence type="ECO:0000313" key="12">
    <source>
        <dbReference type="EMBL" id="ABB37799.1"/>
    </source>
</evidence>
<feature type="domain" description="Methylated-DNA-[protein]-cysteine S-methyltransferase DNA binding" evidence="11">
    <location>
        <begin position="124"/>
        <end position="206"/>
    </location>
</feature>
<dbReference type="PROSITE" id="PS00374">
    <property type="entry name" value="MGMT"/>
    <property type="match status" value="1"/>
</dbReference>
<keyword evidence="13" id="KW-1185">Reference proteome</keyword>
<dbReference type="HOGENOM" id="CLU_000445_52_2_7"/>
<dbReference type="GO" id="GO:0032259">
    <property type="term" value="P:methylation"/>
    <property type="evidence" value="ECO:0007669"/>
    <property type="project" value="UniProtKB-KW"/>
</dbReference>
<evidence type="ECO:0000259" key="11">
    <source>
        <dbReference type="Pfam" id="PF01035"/>
    </source>
</evidence>
<evidence type="ECO:0000256" key="4">
    <source>
        <dbReference type="ARBA" id="ARBA00011918"/>
    </source>
</evidence>
<dbReference type="KEGG" id="dde:Dde_0998"/>
<keyword evidence="7 12" id="KW-0808">Transferase</keyword>
<dbReference type="InterPro" id="IPR036388">
    <property type="entry name" value="WH-like_DNA-bd_sf"/>
</dbReference>
<dbReference type="CDD" id="cd06445">
    <property type="entry name" value="ATase"/>
    <property type="match status" value="1"/>
</dbReference>
<evidence type="ECO:0000256" key="2">
    <source>
        <dbReference type="ARBA" id="ARBA00003317"/>
    </source>
</evidence>
<comment type="function">
    <text evidence="2">Involved in the cellular defense against the biological effects of O6-methylguanine (O6-MeG) and O4-methylthymine (O4-MeT) in DNA. Repairs the methylated nucleobase in DNA by stoichiometrically transferring the methyl group to a cysteine residue in the enzyme. This is a suicide reaction: the enzyme is irreversibly inactivated.</text>
</comment>
<gene>
    <name evidence="12" type="ordered locus">Dde_0998</name>
</gene>
<evidence type="ECO:0000256" key="8">
    <source>
        <dbReference type="ARBA" id="ARBA00022763"/>
    </source>
</evidence>
<dbReference type="Proteomes" id="UP000002710">
    <property type="component" value="Chromosome"/>
</dbReference>
<dbReference type="FunFam" id="1.10.10.10:FF:000214">
    <property type="entry name" value="Methylated-DNA--protein-cysteine methyltransferase"/>
    <property type="match status" value="1"/>
</dbReference>
<name>Q313U7_OLEA2</name>
<keyword evidence="9" id="KW-0234">DNA repair</keyword>
<evidence type="ECO:0000256" key="10">
    <source>
        <dbReference type="ARBA" id="ARBA00049348"/>
    </source>
</evidence>
<sequence>MYDVEILVSGPLAMLLEWSGPDGAPDGPACAEPCIARVGLRWSAGLDGSGLLTGVKLPRPGAEAGDLLPRTLVAFSGSVPDGMHNGAAELSATGSRMLEALDSYVQQGRTQWPQVALPMDGLTPFARKVLETLRHEVPAGSTVTYGQLAAMAGRPAAARGVGQIMARNRWPLVIPCHRVLGSKGAMVGYTGAGVDMKRYLLQLEGASL</sequence>
<dbReference type="PANTHER" id="PTHR46460">
    <property type="entry name" value="METHYLATED-DNA--PROTEIN-CYSTEINE METHYLTRANSFERASE"/>
    <property type="match status" value="1"/>
</dbReference>
<dbReference type="NCBIfam" id="TIGR00589">
    <property type="entry name" value="ogt"/>
    <property type="match status" value="1"/>
</dbReference>
<dbReference type="GO" id="GO:0006281">
    <property type="term" value="P:DNA repair"/>
    <property type="evidence" value="ECO:0007669"/>
    <property type="project" value="UniProtKB-KW"/>
</dbReference>
<proteinExistence type="inferred from homology"/>
<dbReference type="Pfam" id="PF01035">
    <property type="entry name" value="DNA_binding_1"/>
    <property type="match status" value="1"/>
</dbReference>
<dbReference type="SUPFAM" id="SSF46767">
    <property type="entry name" value="Methylated DNA-protein cysteine methyltransferase, C-terminal domain"/>
    <property type="match status" value="1"/>
</dbReference>
<dbReference type="InterPro" id="IPR001497">
    <property type="entry name" value="MethylDNA_cys_MeTrfase_AS"/>
</dbReference>
<comment type="catalytic activity">
    <reaction evidence="10">
        <text>a 6-O-methyl-2'-deoxyguanosine in DNA + L-cysteinyl-[protein] = S-methyl-L-cysteinyl-[protein] + a 2'-deoxyguanosine in DNA</text>
        <dbReference type="Rhea" id="RHEA:24000"/>
        <dbReference type="Rhea" id="RHEA-COMP:10131"/>
        <dbReference type="Rhea" id="RHEA-COMP:10132"/>
        <dbReference type="Rhea" id="RHEA-COMP:11367"/>
        <dbReference type="Rhea" id="RHEA-COMP:11368"/>
        <dbReference type="ChEBI" id="CHEBI:29950"/>
        <dbReference type="ChEBI" id="CHEBI:82612"/>
        <dbReference type="ChEBI" id="CHEBI:85445"/>
        <dbReference type="ChEBI" id="CHEBI:85448"/>
        <dbReference type="EC" id="2.1.1.63"/>
    </reaction>
</comment>
<organism evidence="12 13">
    <name type="scientific">Oleidesulfovibrio alaskensis (strain ATCC BAA-1058 / DSM 17464 / G20)</name>
    <name type="common">Desulfovibrio alaskensis</name>
    <dbReference type="NCBI Taxonomy" id="207559"/>
    <lineage>
        <taxon>Bacteria</taxon>
        <taxon>Pseudomonadati</taxon>
        <taxon>Thermodesulfobacteriota</taxon>
        <taxon>Desulfovibrionia</taxon>
        <taxon>Desulfovibrionales</taxon>
        <taxon>Desulfovibrionaceae</taxon>
        <taxon>Oleidesulfovibrio</taxon>
    </lineage>
</organism>
<dbReference type="InterPro" id="IPR014048">
    <property type="entry name" value="MethylDNA_cys_MeTrfase_DNA-bd"/>
</dbReference>